<dbReference type="Pfam" id="PF18738">
    <property type="entry name" value="HEPN_DZIP3"/>
    <property type="match status" value="1"/>
</dbReference>
<dbReference type="Proteomes" id="UP000683360">
    <property type="component" value="Unassembled WGS sequence"/>
</dbReference>
<name>A0A8S3UKM7_MYTED</name>
<protein>
    <recommendedName>
        <fullName evidence="2">DZIP3-like HEPN domain-containing protein</fullName>
    </recommendedName>
</protein>
<evidence type="ECO:0000313" key="3">
    <source>
        <dbReference type="EMBL" id="CAG2243263.1"/>
    </source>
</evidence>
<dbReference type="EMBL" id="CAJPWZ010002697">
    <property type="protein sequence ID" value="CAG2243263.1"/>
    <property type="molecule type" value="Genomic_DNA"/>
</dbReference>
<dbReference type="AlphaFoldDB" id="A0A8S3UKM7"/>
<accession>A0A8S3UKM7</accession>
<evidence type="ECO:0000256" key="1">
    <source>
        <dbReference type="SAM" id="Coils"/>
    </source>
</evidence>
<dbReference type="InterPro" id="IPR041249">
    <property type="entry name" value="HEPN_DZIP3"/>
</dbReference>
<gene>
    <name evidence="3" type="ORF">MEDL_55392</name>
</gene>
<feature type="domain" description="DZIP3-like HEPN" evidence="2">
    <location>
        <begin position="75"/>
        <end position="155"/>
    </location>
</feature>
<reference evidence="3" key="1">
    <citation type="submission" date="2021-03" db="EMBL/GenBank/DDBJ databases">
        <authorList>
            <person name="Bekaert M."/>
        </authorList>
    </citation>
    <scope>NUCLEOTIDE SEQUENCE</scope>
</reference>
<comment type="caution">
    <text evidence="3">The sequence shown here is derived from an EMBL/GenBank/DDBJ whole genome shotgun (WGS) entry which is preliminary data.</text>
</comment>
<dbReference type="OrthoDB" id="6367890at2759"/>
<keyword evidence="1" id="KW-0175">Coiled coil</keyword>
<organism evidence="3 4">
    <name type="scientific">Mytilus edulis</name>
    <name type="common">Blue mussel</name>
    <dbReference type="NCBI Taxonomy" id="6550"/>
    <lineage>
        <taxon>Eukaryota</taxon>
        <taxon>Metazoa</taxon>
        <taxon>Spiralia</taxon>
        <taxon>Lophotrochozoa</taxon>
        <taxon>Mollusca</taxon>
        <taxon>Bivalvia</taxon>
        <taxon>Autobranchia</taxon>
        <taxon>Pteriomorphia</taxon>
        <taxon>Mytilida</taxon>
        <taxon>Mytiloidea</taxon>
        <taxon>Mytilidae</taxon>
        <taxon>Mytilinae</taxon>
        <taxon>Mytilus</taxon>
    </lineage>
</organism>
<sequence length="274" mass="31277">MSLPGEESNFLRFYFLNLKVASKAVRVYFDSVHPPGGLAGELSSISTTLKRLRFITKQQLKYIIPKSWNLPPLESAPVTGWDDLPHSSDKSTGADLARFKWYRNKLAHHEDGKLSHTDYNQYWGDLEGAIGRLGGPSMLKESQSAQHVVLDKSLKEMLNMIRNNEKDIQDLHVSQEKHTIMINDLQTTIDNQKTIKEQHENKIQELNDSIQKGESQTQTVTSELSAYKGSIQKCTEEIEHCKKEIDKAELLIKGIQENLMDKQNLIKIIHCYSD</sequence>
<proteinExistence type="predicted"/>
<feature type="coiled-coil region" evidence="1">
    <location>
        <begin position="182"/>
        <end position="265"/>
    </location>
</feature>
<keyword evidence="4" id="KW-1185">Reference proteome</keyword>
<evidence type="ECO:0000313" key="4">
    <source>
        <dbReference type="Proteomes" id="UP000683360"/>
    </source>
</evidence>
<evidence type="ECO:0000259" key="2">
    <source>
        <dbReference type="Pfam" id="PF18738"/>
    </source>
</evidence>
<dbReference type="Gene3D" id="1.10.287.1490">
    <property type="match status" value="1"/>
</dbReference>